<reference evidence="1" key="1">
    <citation type="journal article" date="2022" name="Int. J. Syst. Evol. Microbiol.">
        <title>Prevotella lacticifex sp. nov., isolated from the rumen of cows.</title>
        <authorList>
            <person name="Shinkai T."/>
            <person name="Ikeyama N."/>
            <person name="Kumagai M."/>
            <person name="Ohmori H."/>
            <person name="Sakamoto M."/>
            <person name="Ohkuma M."/>
            <person name="Mitsumori M."/>
        </authorList>
    </citation>
    <scope>NUCLEOTIDE SEQUENCE</scope>
    <source>
        <strain evidence="1">R5076</strain>
    </source>
</reference>
<proteinExistence type="predicted"/>
<gene>
    <name evidence="1" type="ORF">PRLR5076_10790</name>
</gene>
<evidence type="ECO:0008006" key="3">
    <source>
        <dbReference type="Google" id="ProtNLM"/>
    </source>
</evidence>
<comment type="caution">
    <text evidence="1">The sequence shown here is derived from an EMBL/GenBank/DDBJ whole genome shotgun (WGS) entry which is preliminary data.</text>
</comment>
<dbReference type="Gene3D" id="1.20.120.330">
    <property type="entry name" value="Nucleotidyltransferases domain 2"/>
    <property type="match status" value="1"/>
</dbReference>
<keyword evidence="2" id="KW-1185">Reference proteome</keyword>
<dbReference type="EMBL" id="BPUB01000001">
    <property type="protein sequence ID" value="GJG58228.1"/>
    <property type="molecule type" value="Genomic_DNA"/>
</dbReference>
<dbReference type="Proteomes" id="UP000825483">
    <property type="component" value="Unassembled WGS sequence"/>
</dbReference>
<sequence length="141" mass="16710">MELIDKSLHNIDAASCLIQGQYYTESIHCVYYACYQMLLYKIDELFDKNERERKSDYDAYVYNRSIKRGRFLGSHDFWIKFFQEKMQENGIAFFKETEMMKSLKESRHKADYSDTSFSHAQAEADKKVAENIISKLKGIQL</sequence>
<evidence type="ECO:0000313" key="2">
    <source>
        <dbReference type="Proteomes" id="UP000825483"/>
    </source>
</evidence>
<dbReference type="RefSeq" id="WP_223929785.1">
    <property type="nucleotide sequence ID" value="NZ_BPTU01000003.1"/>
</dbReference>
<dbReference type="AlphaFoldDB" id="A0A9R1C8X1"/>
<protein>
    <recommendedName>
        <fullName evidence="3">HEPN domain-containing protein</fullName>
    </recommendedName>
</protein>
<accession>A0A9R1C8X1</accession>
<dbReference type="GeneID" id="72468009"/>
<organism evidence="1 2">
    <name type="scientific">Prevotella lacticifex</name>
    <dbReference type="NCBI Taxonomy" id="2854755"/>
    <lineage>
        <taxon>Bacteria</taxon>
        <taxon>Pseudomonadati</taxon>
        <taxon>Bacteroidota</taxon>
        <taxon>Bacteroidia</taxon>
        <taxon>Bacteroidales</taxon>
        <taxon>Prevotellaceae</taxon>
        <taxon>Prevotella</taxon>
    </lineage>
</organism>
<evidence type="ECO:0000313" key="1">
    <source>
        <dbReference type="EMBL" id="GJG58228.1"/>
    </source>
</evidence>
<name>A0A9R1C8X1_9BACT</name>